<dbReference type="RefSeq" id="WP_256539727.1">
    <property type="nucleotide sequence ID" value="NZ_JANHOH010000003.1"/>
</dbReference>
<dbReference type="PROSITE" id="PS51257">
    <property type="entry name" value="PROKAR_LIPOPROTEIN"/>
    <property type="match status" value="1"/>
</dbReference>
<keyword evidence="1" id="KW-0472">Membrane</keyword>
<keyword evidence="3" id="KW-1185">Reference proteome</keyword>
<accession>A0ABT1T4N6</accession>
<protein>
    <recommendedName>
        <fullName evidence="4">DUF3955 domain-containing protein</fullName>
    </recommendedName>
</protein>
<sequence>MRNSGKVLIALGVVIMLIGCYIFRNLNHVSAVDSHSWTINLNGINSFPWVIFSGFVIFMVGISFVIATTKEIHQRIS</sequence>
<reference evidence="2 3" key="1">
    <citation type="submission" date="2022-07" db="EMBL/GenBank/DDBJ databases">
        <title>Mucilaginibacter sp. JC4.</title>
        <authorList>
            <person name="Le V."/>
            <person name="Ko S.-R."/>
            <person name="Ahn C.-Y."/>
            <person name="Oh H.-M."/>
        </authorList>
    </citation>
    <scope>NUCLEOTIDE SEQUENCE [LARGE SCALE GENOMIC DNA]</scope>
    <source>
        <strain evidence="2 3">JC4</strain>
    </source>
</reference>
<dbReference type="Proteomes" id="UP001204376">
    <property type="component" value="Unassembled WGS sequence"/>
</dbReference>
<feature type="transmembrane region" description="Helical" evidence="1">
    <location>
        <begin position="7"/>
        <end position="26"/>
    </location>
</feature>
<keyword evidence="1" id="KW-1133">Transmembrane helix</keyword>
<dbReference type="EMBL" id="JANHOH010000003">
    <property type="protein sequence ID" value="MCQ6959539.1"/>
    <property type="molecule type" value="Genomic_DNA"/>
</dbReference>
<evidence type="ECO:0008006" key="4">
    <source>
        <dbReference type="Google" id="ProtNLM"/>
    </source>
</evidence>
<evidence type="ECO:0000256" key="1">
    <source>
        <dbReference type="SAM" id="Phobius"/>
    </source>
</evidence>
<name>A0ABT1T4N6_9SPHI</name>
<gene>
    <name evidence="2" type="ORF">NPE20_16290</name>
</gene>
<evidence type="ECO:0000313" key="3">
    <source>
        <dbReference type="Proteomes" id="UP001204376"/>
    </source>
</evidence>
<keyword evidence="1" id="KW-0812">Transmembrane</keyword>
<proteinExistence type="predicted"/>
<feature type="transmembrane region" description="Helical" evidence="1">
    <location>
        <begin position="46"/>
        <end position="67"/>
    </location>
</feature>
<organism evidence="2 3">
    <name type="scientific">Mucilaginibacter aquariorum</name>
    <dbReference type="NCBI Taxonomy" id="2967225"/>
    <lineage>
        <taxon>Bacteria</taxon>
        <taxon>Pseudomonadati</taxon>
        <taxon>Bacteroidota</taxon>
        <taxon>Sphingobacteriia</taxon>
        <taxon>Sphingobacteriales</taxon>
        <taxon>Sphingobacteriaceae</taxon>
        <taxon>Mucilaginibacter</taxon>
    </lineage>
</organism>
<evidence type="ECO:0000313" key="2">
    <source>
        <dbReference type="EMBL" id="MCQ6959539.1"/>
    </source>
</evidence>
<comment type="caution">
    <text evidence="2">The sequence shown here is derived from an EMBL/GenBank/DDBJ whole genome shotgun (WGS) entry which is preliminary data.</text>
</comment>